<protein>
    <submittedName>
        <fullName evidence="1">Uncharacterized protein</fullName>
    </submittedName>
</protein>
<dbReference type="Proteomes" id="UP000307968">
    <property type="component" value="Chromosome"/>
</dbReference>
<dbReference type="EMBL" id="LR590463">
    <property type="protein sequence ID" value="VTP61743.1"/>
    <property type="molecule type" value="Genomic_DNA"/>
</dbReference>
<reference evidence="1 2" key="1">
    <citation type="submission" date="2019-05" db="EMBL/GenBank/DDBJ databases">
        <authorList>
            <consortium name="Pathogen Informatics"/>
        </authorList>
    </citation>
    <scope>NUCLEOTIDE SEQUENCE [LARGE SCALE GENOMIC DNA]</scope>
    <source>
        <strain evidence="1 2">NCTC12971</strain>
    </source>
</reference>
<sequence length="43" mass="4869">MARALRQLGLVNLTPETLTTIDAAQLFTLTTLSFWQQEYEVAL</sequence>
<accession>A0A4V6JGW4</accession>
<dbReference type="AlphaFoldDB" id="A0A4V6JGW4"/>
<organism evidence="1 2">
    <name type="scientific">Serratia rubidaea</name>
    <name type="common">Serratia marinorubra</name>
    <dbReference type="NCBI Taxonomy" id="61652"/>
    <lineage>
        <taxon>Bacteria</taxon>
        <taxon>Pseudomonadati</taxon>
        <taxon>Pseudomonadota</taxon>
        <taxon>Gammaproteobacteria</taxon>
        <taxon>Enterobacterales</taxon>
        <taxon>Yersiniaceae</taxon>
        <taxon>Serratia</taxon>
    </lineage>
</organism>
<evidence type="ECO:0000313" key="2">
    <source>
        <dbReference type="Proteomes" id="UP000307968"/>
    </source>
</evidence>
<proteinExistence type="predicted"/>
<name>A0A4V6JGW4_SERRU</name>
<gene>
    <name evidence="1" type="ORF">NCTC12971_02262</name>
</gene>
<evidence type="ECO:0000313" key="1">
    <source>
        <dbReference type="EMBL" id="VTP61743.1"/>
    </source>
</evidence>